<protein>
    <recommendedName>
        <fullName evidence="4">Secreted protein</fullName>
    </recommendedName>
</protein>
<gene>
    <name evidence="2" type="ORF">DFP72DRAFT_265639</name>
</gene>
<dbReference type="EMBL" id="JACGCI010000024">
    <property type="protein sequence ID" value="KAF6757043.1"/>
    <property type="molecule type" value="Genomic_DNA"/>
</dbReference>
<dbReference type="AlphaFoldDB" id="A0A8H6I404"/>
<keyword evidence="3" id="KW-1185">Reference proteome</keyword>
<evidence type="ECO:0000313" key="2">
    <source>
        <dbReference type="EMBL" id="KAF6757043.1"/>
    </source>
</evidence>
<feature type="chain" id="PRO_5034431571" description="Secreted protein" evidence="1">
    <location>
        <begin position="22"/>
        <end position="127"/>
    </location>
</feature>
<evidence type="ECO:0000313" key="3">
    <source>
        <dbReference type="Proteomes" id="UP000521943"/>
    </source>
</evidence>
<keyword evidence="1" id="KW-0732">Signal</keyword>
<sequence>MVVLRLCSLLVLLRDFFPASADIWADGQTVGFVGCASESAALHDNQALLPFESDLPLSLSPFPSSVRPSPLPAWCPPVDRSHLRPPSPKRKDLMGIERQCLLDAGCSPVLIPLPVVFQGGRLWGECG</sequence>
<organism evidence="2 3">
    <name type="scientific">Ephemerocybe angulata</name>
    <dbReference type="NCBI Taxonomy" id="980116"/>
    <lineage>
        <taxon>Eukaryota</taxon>
        <taxon>Fungi</taxon>
        <taxon>Dikarya</taxon>
        <taxon>Basidiomycota</taxon>
        <taxon>Agaricomycotina</taxon>
        <taxon>Agaricomycetes</taxon>
        <taxon>Agaricomycetidae</taxon>
        <taxon>Agaricales</taxon>
        <taxon>Agaricineae</taxon>
        <taxon>Psathyrellaceae</taxon>
        <taxon>Ephemerocybe</taxon>
    </lineage>
</organism>
<dbReference type="Proteomes" id="UP000521943">
    <property type="component" value="Unassembled WGS sequence"/>
</dbReference>
<name>A0A8H6I404_9AGAR</name>
<feature type="signal peptide" evidence="1">
    <location>
        <begin position="1"/>
        <end position="21"/>
    </location>
</feature>
<evidence type="ECO:0008006" key="4">
    <source>
        <dbReference type="Google" id="ProtNLM"/>
    </source>
</evidence>
<proteinExistence type="predicted"/>
<accession>A0A8H6I404</accession>
<comment type="caution">
    <text evidence="2">The sequence shown here is derived from an EMBL/GenBank/DDBJ whole genome shotgun (WGS) entry which is preliminary data.</text>
</comment>
<reference evidence="2 3" key="1">
    <citation type="submission" date="2020-07" db="EMBL/GenBank/DDBJ databases">
        <title>Comparative genomics of pyrophilous fungi reveals a link between fire events and developmental genes.</title>
        <authorList>
            <consortium name="DOE Joint Genome Institute"/>
            <person name="Steindorff A.S."/>
            <person name="Carver A."/>
            <person name="Calhoun S."/>
            <person name="Stillman K."/>
            <person name="Liu H."/>
            <person name="Lipzen A."/>
            <person name="Pangilinan J."/>
            <person name="Labutti K."/>
            <person name="Bruns T.D."/>
            <person name="Grigoriev I.V."/>
        </authorList>
    </citation>
    <scope>NUCLEOTIDE SEQUENCE [LARGE SCALE GENOMIC DNA]</scope>
    <source>
        <strain evidence="2 3">CBS 144469</strain>
    </source>
</reference>
<evidence type="ECO:0000256" key="1">
    <source>
        <dbReference type="SAM" id="SignalP"/>
    </source>
</evidence>